<dbReference type="GeneID" id="61074911"/>
<evidence type="ECO:0000256" key="4">
    <source>
        <dbReference type="ARBA" id="ARBA00022989"/>
    </source>
</evidence>
<proteinExistence type="inferred from homology"/>
<organism evidence="9 12">
    <name type="scientific">Lactococcus garvieae</name>
    <dbReference type="NCBI Taxonomy" id="1363"/>
    <lineage>
        <taxon>Bacteria</taxon>
        <taxon>Bacillati</taxon>
        <taxon>Bacillota</taxon>
        <taxon>Bacilli</taxon>
        <taxon>Lactobacillales</taxon>
        <taxon>Streptococcaceae</taxon>
        <taxon>Lactococcus</taxon>
    </lineage>
</organism>
<feature type="transmembrane region" description="Helical" evidence="7">
    <location>
        <begin position="49"/>
        <end position="68"/>
    </location>
</feature>
<gene>
    <name evidence="10" type="ORF">OF801_02105</name>
    <name evidence="11" type="ORF">PWF74_00570</name>
    <name evidence="8" type="ORF">QHR29_08470</name>
    <name evidence="9" type="ORF">SAMN05216438_10235</name>
</gene>
<evidence type="ECO:0000313" key="10">
    <source>
        <dbReference type="EMBL" id="UYT10757.1"/>
    </source>
</evidence>
<feature type="binding site" evidence="6">
    <location>
        <position position="193"/>
    </location>
    <ligand>
        <name>Zn(2+)</name>
        <dbReference type="ChEBI" id="CHEBI:29105"/>
    </ligand>
</feature>
<evidence type="ECO:0000313" key="12">
    <source>
        <dbReference type="Proteomes" id="UP000181969"/>
    </source>
</evidence>
<evidence type="ECO:0000313" key="11">
    <source>
        <dbReference type="EMBL" id="WEA14010.1"/>
    </source>
</evidence>
<evidence type="ECO:0000256" key="2">
    <source>
        <dbReference type="ARBA" id="ARBA00008488"/>
    </source>
</evidence>
<dbReference type="EMBL" id="FOTJ01000002">
    <property type="protein sequence ID" value="SFL18275.1"/>
    <property type="molecule type" value="Genomic_DNA"/>
</dbReference>
<dbReference type="OrthoDB" id="9813689at2"/>
<feature type="transmembrane region" description="Helical" evidence="7">
    <location>
        <begin position="15"/>
        <end position="37"/>
    </location>
</feature>
<dbReference type="GO" id="GO:0046872">
    <property type="term" value="F:metal ion binding"/>
    <property type="evidence" value="ECO:0007669"/>
    <property type="project" value="UniProtKB-KW"/>
</dbReference>
<keyword evidence="6" id="KW-0862">Zinc</keyword>
<comment type="similarity">
    <text evidence="2">Belongs to the UPF0073 (Hly-III) family.</text>
</comment>
<dbReference type="GO" id="GO:0016020">
    <property type="term" value="C:membrane"/>
    <property type="evidence" value="ECO:0007669"/>
    <property type="project" value="InterPro"/>
</dbReference>
<keyword evidence="3 7" id="KW-0812">Transmembrane</keyword>
<dbReference type="Proteomes" id="UP001164042">
    <property type="component" value="Chromosome"/>
</dbReference>
<evidence type="ECO:0000313" key="9">
    <source>
        <dbReference type="EMBL" id="SFL18275.1"/>
    </source>
</evidence>
<evidence type="ECO:0000256" key="6">
    <source>
        <dbReference type="PIRSR" id="PIRSR604254-1"/>
    </source>
</evidence>
<reference evidence="8" key="4">
    <citation type="submission" date="2023-04" db="EMBL/GenBank/DDBJ databases">
        <title>Genomic analysis of Lactococcus garvieae isolates.</title>
        <authorList>
            <person name="Zhanghang C."/>
        </authorList>
    </citation>
    <scope>NUCLEOTIDE SEQUENCE</scope>
    <source>
        <strain evidence="8">ZB-1</strain>
    </source>
</reference>
<comment type="subcellular location">
    <subcellularLocation>
        <location evidence="1">Endomembrane system</location>
        <topology evidence="1">Multi-pass membrane protein</topology>
    </subcellularLocation>
</comment>
<feature type="transmembrane region" description="Helical" evidence="7">
    <location>
        <begin position="166"/>
        <end position="187"/>
    </location>
</feature>
<feature type="transmembrane region" description="Helical" evidence="7">
    <location>
        <begin position="88"/>
        <end position="108"/>
    </location>
</feature>
<keyword evidence="5 7" id="KW-0472">Membrane</keyword>
<reference evidence="11" key="3">
    <citation type="submission" date="2023-02" db="EMBL/GenBank/DDBJ databases">
        <title>Comparative genomics and fermentation flavor characterization of five lactic acid bacteria reveal flavor biosynthesis metabolic pathways in fermented muskmelon puree.</title>
        <authorList>
            <person name="Yuan L."/>
            <person name="Li M."/>
            <person name="Xu X."/>
            <person name="Lao F."/>
            <person name="Wu J."/>
        </authorList>
    </citation>
    <scope>NUCLEOTIDE SEQUENCE</scope>
    <source>
        <strain evidence="11">Pa-2</strain>
    </source>
</reference>
<dbReference type="RefSeq" id="WP_042217415.1">
    <property type="nucleotide sequence ID" value="NZ_AP026069.1"/>
</dbReference>
<name>A0A1I4FK01_9LACT</name>
<dbReference type="Proteomes" id="UP000181969">
    <property type="component" value="Unassembled WGS sequence"/>
</dbReference>
<dbReference type="Proteomes" id="UP001217324">
    <property type="component" value="Chromosome"/>
</dbReference>
<reference evidence="10" key="2">
    <citation type="submission" date="2022-10" db="EMBL/GenBank/DDBJ databases">
        <title>Genome assembly of Lactococcus garvieae isolates from cricket gut.</title>
        <authorList>
            <person name="Luecke A.R."/>
            <person name="Brown A.M.V."/>
            <person name="Wakeman C.A."/>
        </authorList>
    </citation>
    <scope>NUCLEOTIDE SEQUENCE</scope>
    <source>
        <strain evidence="10">Alexii-11_2</strain>
    </source>
</reference>
<dbReference type="GO" id="GO:0012505">
    <property type="term" value="C:endomembrane system"/>
    <property type="evidence" value="ECO:0007669"/>
    <property type="project" value="UniProtKB-SubCell"/>
</dbReference>
<dbReference type="EMBL" id="CP109635">
    <property type="protein sequence ID" value="UYT10757.1"/>
    <property type="molecule type" value="Genomic_DNA"/>
</dbReference>
<protein>
    <submittedName>
        <fullName evidence="8 9">Hemolysin III</fullName>
    </submittedName>
</protein>
<feature type="transmembrane region" description="Helical" evidence="7">
    <location>
        <begin position="194"/>
        <end position="215"/>
    </location>
</feature>
<dbReference type="Proteomes" id="UP001157396">
    <property type="component" value="Unassembled WGS sequence"/>
</dbReference>
<keyword evidence="4 7" id="KW-1133">Transmembrane helix</keyword>
<dbReference type="InterPro" id="IPR005744">
    <property type="entry name" value="Hy-lIII"/>
</dbReference>
<evidence type="ECO:0000256" key="5">
    <source>
        <dbReference type="ARBA" id="ARBA00023136"/>
    </source>
</evidence>
<evidence type="ECO:0000313" key="8">
    <source>
        <dbReference type="EMBL" id="MDH7960498.1"/>
    </source>
</evidence>
<keyword evidence="6" id="KW-0479">Metal-binding</keyword>
<reference evidence="9 12" key="1">
    <citation type="submission" date="2016-10" db="EMBL/GenBank/DDBJ databases">
        <authorList>
            <person name="de Groot N.N."/>
        </authorList>
    </citation>
    <scope>NUCLEOTIDE SEQUENCE [LARGE SCALE GENOMIC DNA]</scope>
    <source>
        <strain evidence="9 12">M79</strain>
    </source>
</reference>
<dbReference type="InterPro" id="IPR004254">
    <property type="entry name" value="AdipoR/HlyIII-related"/>
</dbReference>
<dbReference type="EMBL" id="JARYTV010000008">
    <property type="protein sequence ID" value="MDH7960498.1"/>
    <property type="molecule type" value="Genomic_DNA"/>
</dbReference>
<evidence type="ECO:0000256" key="7">
    <source>
        <dbReference type="SAM" id="Phobius"/>
    </source>
</evidence>
<feature type="transmembrane region" description="Helical" evidence="7">
    <location>
        <begin position="143"/>
        <end position="160"/>
    </location>
</feature>
<dbReference type="NCBIfam" id="TIGR01065">
    <property type="entry name" value="hlyIII"/>
    <property type="match status" value="1"/>
</dbReference>
<feature type="transmembrane region" description="Helical" evidence="7">
    <location>
        <begin position="114"/>
        <end position="131"/>
    </location>
</feature>
<feature type="binding site" evidence="6">
    <location>
        <position position="197"/>
    </location>
    <ligand>
        <name>Zn(2+)</name>
        <dbReference type="ChEBI" id="CHEBI:29105"/>
    </ligand>
</feature>
<dbReference type="GO" id="GO:0140911">
    <property type="term" value="F:pore-forming activity"/>
    <property type="evidence" value="ECO:0007669"/>
    <property type="project" value="InterPro"/>
</dbReference>
<evidence type="ECO:0000256" key="1">
    <source>
        <dbReference type="ARBA" id="ARBA00004127"/>
    </source>
</evidence>
<evidence type="ECO:0000256" key="3">
    <source>
        <dbReference type="ARBA" id="ARBA00022692"/>
    </source>
</evidence>
<dbReference type="EMBL" id="CP118627">
    <property type="protein sequence ID" value="WEA14010.1"/>
    <property type="molecule type" value="Genomic_DNA"/>
</dbReference>
<dbReference type="PANTHER" id="PTHR20855:SF129">
    <property type="entry name" value="HEMOLYSIN-3 HOMOLOG"/>
    <property type="match status" value="1"/>
</dbReference>
<dbReference type="PANTHER" id="PTHR20855">
    <property type="entry name" value="ADIPOR/PROGESTIN RECEPTOR-RELATED"/>
    <property type="match status" value="1"/>
</dbReference>
<dbReference type="AlphaFoldDB" id="A0A1I4FK01"/>
<sequence length="217" mass="24100">MEKPASRAYQIVDQVFNAITHGIGTGLAITGLVLLILKGVANHSPIQVVAFSIYGASLVLLFLFSTLAHSLHFTRAQKVFQVFDHSGIFLLIAGTYTPYCLVTLGNWLGWGMLALVWLCAILGIVVTAIYLPRWNTVPRGSTVLYIVMGWVILFAIYPLWQLLPAYGFWFLVGGGVIYSVGAIIYRYKFPFAHVVWHLFVLGAAMLMWFSIYGYVGS</sequence>
<feature type="binding site" evidence="6">
    <location>
        <position position="69"/>
    </location>
    <ligand>
        <name>Zn(2+)</name>
        <dbReference type="ChEBI" id="CHEBI:29105"/>
    </ligand>
</feature>
<accession>A0A1I4FK01</accession>
<dbReference type="Pfam" id="PF03006">
    <property type="entry name" value="HlyIII"/>
    <property type="match status" value="1"/>
</dbReference>